<dbReference type="EMBL" id="WNTK01003135">
    <property type="protein sequence ID" value="KAG9465361.1"/>
    <property type="molecule type" value="Genomic_DNA"/>
</dbReference>
<comment type="caution">
    <text evidence="3">The sequence shown here is derived from an EMBL/GenBank/DDBJ whole genome shotgun (WGS) entry which is preliminary data.</text>
</comment>
<reference evidence="3" key="1">
    <citation type="thesis" date="2020" institute="ProQuest LLC" country="789 East Eisenhower Parkway, Ann Arbor, MI, USA">
        <title>Comparative Genomics and Chromosome Evolution.</title>
        <authorList>
            <person name="Mudd A.B."/>
        </authorList>
    </citation>
    <scope>NUCLEOTIDE SEQUENCE</scope>
    <source>
        <strain evidence="3">HN-11 Male</strain>
        <tissue evidence="3">Kidney and liver</tissue>
    </source>
</reference>
<feature type="transmembrane region" description="Helical" evidence="2">
    <location>
        <begin position="50"/>
        <end position="75"/>
    </location>
</feature>
<evidence type="ECO:0000256" key="2">
    <source>
        <dbReference type="SAM" id="Phobius"/>
    </source>
</evidence>
<dbReference type="GO" id="GO:0016020">
    <property type="term" value="C:membrane"/>
    <property type="evidence" value="ECO:0007669"/>
    <property type="project" value="TreeGrafter"/>
</dbReference>
<feature type="non-terminal residue" evidence="3">
    <location>
        <position position="1"/>
    </location>
</feature>
<keyword evidence="4" id="KW-1185">Reference proteome</keyword>
<keyword evidence="2" id="KW-1133">Transmembrane helix</keyword>
<sequence>CHKKLLEIAEDLDAFHRGVTIASVAGSTVGIAGGITTLAGLALAPVTLGASLIVSGIGVAAAVAGGVTGASASIADSINMKNKCREAEDIGKTVDTKLKAFETASNELESLIKALEAMEKTGEIADVLSIGGRVAFAGIAVGRIVHLGELSAVAARGAQLAARGVKVVTAVSGVFAALFIVIDAVFLVKGIQELHNDTKTEKATEIRKYIEKFQKLHQDLKEVARDLL</sequence>
<name>A0A8J6BDS5_ELECQ</name>
<evidence type="ECO:0000313" key="3">
    <source>
        <dbReference type="EMBL" id="KAG9465361.1"/>
    </source>
</evidence>
<dbReference type="PANTHER" id="PTHR14096">
    <property type="entry name" value="APOLIPOPROTEIN L"/>
    <property type="match status" value="1"/>
</dbReference>
<feature type="transmembrane region" description="Helical" evidence="2">
    <location>
        <begin position="167"/>
        <end position="188"/>
    </location>
</feature>
<gene>
    <name evidence="3" type="ORF">GDO78_018453</name>
</gene>
<evidence type="ECO:0008006" key="5">
    <source>
        <dbReference type="Google" id="ProtNLM"/>
    </source>
</evidence>
<dbReference type="OrthoDB" id="6363454at2759"/>
<feature type="transmembrane region" description="Helical" evidence="2">
    <location>
        <begin position="21"/>
        <end position="44"/>
    </location>
</feature>
<dbReference type="Pfam" id="PF05461">
    <property type="entry name" value="ApoL"/>
    <property type="match status" value="1"/>
</dbReference>
<dbReference type="Proteomes" id="UP000770717">
    <property type="component" value="Unassembled WGS sequence"/>
</dbReference>
<keyword evidence="2" id="KW-0472">Membrane</keyword>
<evidence type="ECO:0000313" key="4">
    <source>
        <dbReference type="Proteomes" id="UP000770717"/>
    </source>
</evidence>
<dbReference type="AlphaFoldDB" id="A0A8J6BDS5"/>
<organism evidence="3 4">
    <name type="scientific">Eleutherodactylus coqui</name>
    <name type="common">Puerto Rican coqui</name>
    <dbReference type="NCBI Taxonomy" id="57060"/>
    <lineage>
        <taxon>Eukaryota</taxon>
        <taxon>Metazoa</taxon>
        <taxon>Chordata</taxon>
        <taxon>Craniata</taxon>
        <taxon>Vertebrata</taxon>
        <taxon>Euteleostomi</taxon>
        <taxon>Amphibia</taxon>
        <taxon>Batrachia</taxon>
        <taxon>Anura</taxon>
        <taxon>Neobatrachia</taxon>
        <taxon>Hyloidea</taxon>
        <taxon>Eleutherodactylidae</taxon>
        <taxon>Eleutherodactylinae</taxon>
        <taxon>Eleutherodactylus</taxon>
        <taxon>Eleutherodactylus</taxon>
    </lineage>
</organism>
<dbReference type="GO" id="GO:0008289">
    <property type="term" value="F:lipid binding"/>
    <property type="evidence" value="ECO:0007669"/>
    <property type="project" value="InterPro"/>
</dbReference>
<dbReference type="PANTHER" id="PTHR14096:SF27">
    <property type="entry name" value="APOLIPOPROTEIN L2"/>
    <property type="match status" value="1"/>
</dbReference>
<dbReference type="InterPro" id="IPR008405">
    <property type="entry name" value="ApoL"/>
</dbReference>
<comment type="similarity">
    <text evidence="1">Belongs to the apolipoprotein L family.</text>
</comment>
<proteinExistence type="inferred from homology"/>
<protein>
    <recommendedName>
        <fullName evidence="5">Apolipoprotein L3</fullName>
    </recommendedName>
</protein>
<dbReference type="GO" id="GO:0042157">
    <property type="term" value="P:lipoprotein metabolic process"/>
    <property type="evidence" value="ECO:0007669"/>
    <property type="project" value="InterPro"/>
</dbReference>
<dbReference type="GO" id="GO:0006869">
    <property type="term" value="P:lipid transport"/>
    <property type="evidence" value="ECO:0007669"/>
    <property type="project" value="InterPro"/>
</dbReference>
<keyword evidence="2" id="KW-0812">Transmembrane</keyword>
<evidence type="ECO:0000256" key="1">
    <source>
        <dbReference type="ARBA" id="ARBA00010090"/>
    </source>
</evidence>
<accession>A0A8J6BDS5</accession>
<dbReference type="GO" id="GO:0005576">
    <property type="term" value="C:extracellular region"/>
    <property type="evidence" value="ECO:0007669"/>
    <property type="project" value="InterPro"/>
</dbReference>